<organism evidence="4 5">
    <name type="scientific">Akanthomyces muscarius</name>
    <name type="common">Entomopathogenic fungus</name>
    <name type="synonym">Lecanicillium muscarium</name>
    <dbReference type="NCBI Taxonomy" id="2231603"/>
    <lineage>
        <taxon>Eukaryota</taxon>
        <taxon>Fungi</taxon>
        <taxon>Dikarya</taxon>
        <taxon>Ascomycota</taxon>
        <taxon>Pezizomycotina</taxon>
        <taxon>Sordariomycetes</taxon>
        <taxon>Hypocreomycetidae</taxon>
        <taxon>Hypocreales</taxon>
        <taxon>Cordycipitaceae</taxon>
        <taxon>Akanthomyces</taxon>
    </lineage>
</organism>
<dbReference type="Proteomes" id="UP001144673">
    <property type="component" value="Chromosome 5"/>
</dbReference>
<accession>A0A9W8UMI0</accession>
<proteinExistence type="predicted"/>
<protein>
    <recommendedName>
        <fullName evidence="3">Tyrosine specific protein phosphatases domain-containing protein</fullName>
    </recommendedName>
</protein>
<reference evidence="4" key="1">
    <citation type="journal article" date="2023" name="Access Microbiol">
        <title>De-novo genome assembly for Akanthomyces muscarius, a biocontrol agent of insect agricultural pests.</title>
        <authorList>
            <person name="Erdos Z."/>
            <person name="Studholme D.J."/>
            <person name="Raymond B."/>
            <person name="Sharma M."/>
        </authorList>
    </citation>
    <scope>NUCLEOTIDE SEQUENCE</scope>
    <source>
        <strain evidence="4">Ve6</strain>
    </source>
</reference>
<evidence type="ECO:0000256" key="1">
    <source>
        <dbReference type="ARBA" id="ARBA00022801"/>
    </source>
</evidence>
<dbReference type="Gene3D" id="3.90.190.10">
    <property type="entry name" value="Protein tyrosine phosphatase superfamily"/>
    <property type="match status" value="1"/>
</dbReference>
<keyword evidence="2" id="KW-0732">Signal</keyword>
<evidence type="ECO:0000256" key="2">
    <source>
        <dbReference type="SAM" id="SignalP"/>
    </source>
</evidence>
<dbReference type="AlphaFoldDB" id="A0A9W8UMI0"/>
<comment type="caution">
    <text evidence="4">The sequence shown here is derived from an EMBL/GenBank/DDBJ whole genome shotgun (WGS) entry which is preliminary data.</text>
</comment>
<evidence type="ECO:0000313" key="5">
    <source>
        <dbReference type="Proteomes" id="UP001144673"/>
    </source>
</evidence>
<dbReference type="SUPFAM" id="SSF52799">
    <property type="entry name" value="(Phosphotyrosine protein) phosphatases II"/>
    <property type="match status" value="1"/>
</dbReference>
<dbReference type="InterPro" id="IPR057023">
    <property type="entry name" value="PTP-SAK"/>
</dbReference>
<dbReference type="GeneID" id="80897193"/>
<feature type="signal peptide" evidence="2">
    <location>
        <begin position="1"/>
        <end position="19"/>
    </location>
</feature>
<keyword evidence="1" id="KW-0378">Hydrolase</keyword>
<feature type="domain" description="Tyrosine specific protein phosphatases" evidence="3">
    <location>
        <begin position="122"/>
        <end position="201"/>
    </location>
</feature>
<keyword evidence="5" id="KW-1185">Reference proteome</keyword>
<evidence type="ECO:0000259" key="3">
    <source>
        <dbReference type="PROSITE" id="PS50056"/>
    </source>
</evidence>
<feature type="chain" id="PRO_5040890325" description="Tyrosine specific protein phosphatases domain-containing protein" evidence="2">
    <location>
        <begin position="20"/>
        <end position="601"/>
    </location>
</feature>
<dbReference type="GO" id="GO:0016791">
    <property type="term" value="F:phosphatase activity"/>
    <property type="evidence" value="ECO:0007669"/>
    <property type="project" value="UniProtKB-ARBA"/>
</dbReference>
<gene>
    <name evidence="4" type="ORF">LMH87_010034</name>
</gene>
<dbReference type="PROSITE" id="PS50056">
    <property type="entry name" value="TYR_PHOSPHATASE_2"/>
    <property type="match status" value="1"/>
</dbReference>
<dbReference type="RefSeq" id="XP_056054208.1">
    <property type="nucleotide sequence ID" value="XM_056197128.1"/>
</dbReference>
<evidence type="ECO:0000313" key="4">
    <source>
        <dbReference type="EMBL" id="KAJ4153550.1"/>
    </source>
</evidence>
<dbReference type="InterPro" id="IPR000387">
    <property type="entry name" value="Tyr_Pase_dom"/>
</dbReference>
<dbReference type="KEGG" id="amus:LMH87_010034"/>
<dbReference type="EMBL" id="JAJHUN010000008">
    <property type="protein sequence ID" value="KAJ4153550.1"/>
    <property type="molecule type" value="Genomic_DNA"/>
</dbReference>
<name>A0A9W8UMI0_AKAMU</name>
<sequence length="601" mass="65666">MLLGKALLALAWAAIAVHAAPANGYEDMTSAAGTVIVDAEKGGLHEFQFVRDHMSPGDVLARSSSPYYDGNDSDQKITPETIEIFKKYGITHVISANHEANNEAIKKALADAGIAYTPLPVEDFHAATAEDFQQGWEAFVRHRGTGGTLVWCGAGFGRTGTMISALQMYAQHERGQLGTWTHADYERNHVEEPVQEEALNALQERLRAQPLPATTEEETTSLLAGNFDQLNCVAILATLLSRMHISERSMFRDVATLSRRQATPAPNQFDCERARHILQTQNVPKPCRKIKNIQLGVAFANHYYSGSYDDIGATLEGPAGKATLHVATQPYWGSHHWAKVDMQASFQKDEIDVTGIDKITLNAAGIFNPPFYIGGNVYNDKWQVQDIQIRADCADPGFEAKDDKLVGLNAWYGHPGGWFTAKLETKTVATFPIVPGDWAFSPPCATIKELAYEFRVTNKYWGGTWDALAFTLGESKNIDLGENVDPGCITTGTINLKDAFGKDEVDIRDLKVLNMIDNYGSSGGNGDAWAFEGITFSATCADTSKRMAMKKYQSVDAWVQHVESGPAWTGAIIPSDWIDVTGAEALPLSKTTCNKAPAPPS</sequence>
<dbReference type="InterPro" id="IPR029021">
    <property type="entry name" value="Prot-tyrosine_phosphatase-like"/>
</dbReference>
<dbReference type="Pfam" id="PF22784">
    <property type="entry name" value="PTP-SAK"/>
    <property type="match status" value="1"/>
</dbReference>